<dbReference type="Proteomes" id="UP000828390">
    <property type="component" value="Unassembled WGS sequence"/>
</dbReference>
<organism evidence="1 3">
    <name type="scientific">Dreissena polymorpha</name>
    <name type="common">Zebra mussel</name>
    <name type="synonym">Mytilus polymorpha</name>
    <dbReference type="NCBI Taxonomy" id="45954"/>
    <lineage>
        <taxon>Eukaryota</taxon>
        <taxon>Metazoa</taxon>
        <taxon>Spiralia</taxon>
        <taxon>Lophotrochozoa</taxon>
        <taxon>Mollusca</taxon>
        <taxon>Bivalvia</taxon>
        <taxon>Autobranchia</taxon>
        <taxon>Heteroconchia</taxon>
        <taxon>Euheterodonta</taxon>
        <taxon>Imparidentia</taxon>
        <taxon>Neoheterodontei</taxon>
        <taxon>Myida</taxon>
        <taxon>Dreissenoidea</taxon>
        <taxon>Dreissenidae</taxon>
        <taxon>Dreissena</taxon>
    </lineage>
</organism>
<protein>
    <submittedName>
        <fullName evidence="1">Uncharacterized protein</fullName>
    </submittedName>
</protein>
<keyword evidence="3" id="KW-1185">Reference proteome</keyword>
<dbReference type="EMBL" id="JAIWYP010000011">
    <property type="protein sequence ID" value="KAH3736959.1"/>
    <property type="molecule type" value="Genomic_DNA"/>
</dbReference>
<evidence type="ECO:0000313" key="3">
    <source>
        <dbReference type="Proteomes" id="UP000828390"/>
    </source>
</evidence>
<accession>A0A9D3Y6P3</accession>
<gene>
    <name evidence="2" type="ORF">DPMN_043535</name>
    <name evidence="1" type="ORF">DPMN_081637</name>
</gene>
<evidence type="ECO:0000313" key="1">
    <source>
        <dbReference type="EMBL" id="KAH3694197.1"/>
    </source>
</evidence>
<reference evidence="1" key="1">
    <citation type="journal article" date="2019" name="bioRxiv">
        <title>The Genome of the Zebra Mussel, Dreissena polymorpha: A Resource for Invasive Species Research.</title>
        <authorList>
            <person name="McCartney M.A."/>
            <person name="Auch B."/>
            <person name="Kono T."/>
            <person name="Mallez S."/>
            <person name="Zhang Y."/>
            <person name="Obille A."/>
            <person name="Becker A."/>
            <person name="Abrahante J.E."/>
            <person name="Garbe J."/>
            <person name="Badalamenti J.P."/>
            <person name="Herman A."/>
            <person name="Mangelson H."/>
            <person name="Liachko I."/>
            <person name="Sullivan S."/>
            <person name="Sone E.D."/>
            <person name="Koren S."/>
            <person name="Silverstein K.A.T."/>
            <person name="Beckman K.B."/>
            <person name="Gohl D.M."/>
        </authorList>
    </citation>
    <scope>NUCLEOTIDE SEQUENCE</scope>
    <source>
        <strain evidence="1">Duluth1</strain>
        <tissue evidence="1">Whole animal</tissue>
    </source>
</reference>
<sequence>MPEPLHDQHTSISIGCIPIFNLRFAYDIDLICGTSSKLYNRAGSYGMEVIKVKIRVKSTTNTSADITS</sequence>
<proteinExistence type="predicted"/>
<name>A0A9D3Y6P3_DREPO</name>
<comment type="caution">
    <text evidence="1">The sequence shown here is derived from an EMBL/GenBank/DDBJ whole genome shotgun (WGS) entry which is preliminary data.</text>
</comment>
<dbReference type="AlphaFoldDB" id="A0A9D3Y6P3"/>
<dbReference type="EMBL" id="JAIWYP010000016">
    <property type="protein sequence ID" value="KAH3694197.1"/>
    <property type="molecule type" value="Genomic_DNA"/>
</dbReference>
<reference evidence="1" key="2">
    <citation type="submission" date="2020-11" db="EMBL/GenBank/DDBJ databases">
        <authorList>
            <person name="McCartney M.A."/>
            <person name="Auch B."/>
            <person name="Kono T."/>
            <person name="Mallez S."/>
            <person name="Becker A."/>
            <person name="Gohl D.M."/>
            <person name="Silverstein K.A.T."/>
            <person name="Koren S."/>
            <person name="Bechman K.B."/>
            <person name="Herman A."/>
            <person name="Abrahante J.E."/>
            <person name="Garbe J."/>
        </authorList>
    </citation>
    <scope>NUCLEOTIDE SEQUENCE</scope>
    <source>
        <strain evidence="1">Duluth1</strain>
        <tissue evidence="1">Whole animal</tissue>
    </source>
</reference>
<evidence type="ECO:0000313" key="2">
    <source>
        <dbReference type="EMBL" id="KAH3736959.1"/>
    </source>
</evidence>